<feature type="compositionally biased region" description="Low complexity" evidence="4">
    <location>
        <begin position="2954"/>
        <end position="2986"/>
    </location>
</feature>
<feature type="compositionally biased region" description="Basic and acidic residues" evidence="4">
    <location>
        <begin position="2310"/>
        <end position="2323"/>
    </location>
</feature>
<dbReference type="Pfam" id="PF13181">
    <property type="entry name" value="TPR_8"/>
    <property type="match status" value="1"/>
</dbReference>
<feature type="compositionally biased region" description="Polar residues" evidence="4">
    <location>
        <begin position="3054"/>
        <end position="3078"/>
    </location>
</feature>
<dbReference type="Gene3D" id="1.25.40.10">
    <property type="entry name" value="Tetratricopeptide repeat domain"/>
    <property type="match status" value="2"/>
</dbReference>
<evidence type="ECO:0000256" key="2">
    <source>
        <dbReference type="ARBA" id="ARBA00023242"/>
    </source>
</evidence>
<feature type="compositionally biased region" description="Basic and acidic residues" evidence="4">
    <location>
        <begin position="1831"/>
        <end position="1845"/>
    </location>
</feature>
<feature type="compositionally biased region" description="Acidic residues" evidence="4">
    <location>
        <begin position="1016"/>
        <end position="1141"/>
    </location>
</feature>
<feature type="compositionally biased region" description="Basic and acidic residues" evidence="4">
    <location>
        <begin position="420"/>
        <end position="445"/>
    </location>
</feature>
<dbReference type="EMBL" id="JARKIK010000071">
    <property type="protein sequence ID" value="KAK8728593.1"/>
    <property type="molecule type" value="Genomic_DNA"/>
</dbReference>
<dbReference type="SMART" id="SM00028">
    <property type="entry name" value="TPR"/>
    <property type="match status" value="3"/>
</dbReference>
<evidence type="ECO:0008006" key="7">
    <source>
        <dbReference type="Google" id="ProtNLM"/>
    </source>
</evidence>
<keyword evidence="2" id="KW-0539">Nucleus</keyword>
<feature type="compositionally biased region" description="Polar residues" evidence="4">
    <location>
        <begin position="1332"/>
        <end position="1342"/>
    </location>
</feature>
<evidence type="ECO:0000256" key="4">
    <source>
        <dbReference type="SAM" id="MobiDB-lite"/>
    </source>
</evidence>
<dbReference type="GO" id="GO:0031491">
    <property type="term" value="F:nucleosome binding"/>
    <property type="evidence" value="ECO:0007669"/>
    <property type="project" value="TreeGrafter"/>
</dbReference>
<name>A0AAW0WB20_CHEQU</name>
<feature type="region of interest" description="Disordered" evidence="4">
    <location>
        <begin position="857"/>
        <end position="1249"/>
    </location>
</feature>
<reference evidence="5 6" key="1">
    <citation type="journal article" date="2024" name="BMC Genomics">
        <title>Genome assembly of redclaw crayfish (Cherax quadricarinatus) provides insights into its immune adaptation and hypoxia tolerance.</title>
        <authorList>
            <person name="Liu Z."/>
            <person name="Zheng J."/>
            <person name="Li H."/>
            <person name="Fang K."/>
            <person name="Wang S."/>
            <person name="He J."/>
            <person name="Zhou D."/>
            <person name="Weng S."/>
            <person name="Chi M."/>
            <person name="Gu Z."/>
            <person name="He J."/>
            <person name="Li F."/>
            <person name="Wang M."/>
        </authorList>
    </citation>
    <scope>NUCLEOTIDE SEQUENCE [LARGE SCALE GENOMIC DNA]</scope>
    <source>
        <strain evidence="5">ZL_2023a</strain>
    </source>
</reference>
<keyword evidence="6" id="KW-1185">Reference proteome</keyword>
<feature type="repeat" description="TPR" evidence="3">
    <location>
        <begin position="165"/>
        <end position="198"/>
    </location>
</feature>
<feature type="compositionally biased region" description="Basic and acidic residues" evidence="4">
    <location>
        <begin position="1189"/>
        <end position="1205"/>
    </location>
</feature>
<feature type="compositionally biased region" description="Low complexity" evidence="4">
    <location>
        <begin position="3207"/>
        <end position="3233"/>
    </location>
</feature>
<dbReference type="PANTHER" id="PTHR15502:SF7">
    <property type="entry name" value="CALCINEURIN-BINDING PROTEIN CABIN-1"/>
    <property type="match status" value="1"/>
</dbReference>
<feature type="region of interest" description="Disordered" evidence="4">
    <location>
        <begin position="3125"/>
        <end position="3155"/>
    </location>
</feature>
<dbReference type="InterPro" id="IPR019734">
    <property type="entry name" value="TPR_rpt"/>
</dbReference>
<comment type="caution">
    <text evidence="5">The sequence shown here is derived from an EMBL/GenBank/DDBJ whole genome shotgun (WGS) entry which is preliminary data.</text>
</comment>
<evidence type="ECO:0000313" key="5">
    <source>
        <dbReference type="EMBL" id="KAK8728593.1"/>
    </source>
</evidence>
<feature type="repeat" description="TPR" evidence="3">
    <location>
        <begin position="2023"/>
        <end position="2056"/>
    </location>
</feature>
<feature type="region of interest" description="Disordered" evidence="4">
    <location>
        <begin position="735"/>
        <end position="810"/>
    </location>
</feature>
<dbReference type="Proteomes" id="UP001445076">
    <property type="component" value="Unassembled WGS sequence"/>
</dbReference>
<feature type="compositionally biased region" description="Basic and acidic residues" evidence="4">
    <location>
        <begin position="368"/>
        <end position="394"/>
    </location>
</feature>
<feature type="region of interest" description="Disordered" evidence="4">
    <location>
        <begin position="2895"/>
        <end position="3001"/>
    </location>
</feature>
<dbReference type="GO" id="GO:0005634">
    <property type="term" value="C:nucleus"/>
    <property type="evidence" value="ECO:0007669"/>
    <property type="project" value="UniProtKB-SubCell"/>
</dbReference>
<dbReference type="PANTHER" id="PTHR15502">
    <property type="entry name" value="CALCINEURIN-BINDING PROTEIN CABIN 1-RELATED"/>
    <property type="match status" value="1"/>
</dbReference>
<feature type="region of interest" description="Disordered" evidence="4">
    <location>
        <begin position="1823"/>
        <end position="1854"/>
    </location>
</feature>
<feature type="region of interest" description="Disordered" evidence="4">
    <location>
        <begin position="1331"/>
        <end position="1350"/>
    </location>
</feature>
<dbReference type="InterPro" id="IPR033053">
    <property type="entry name" value="Hir3/CABIN1"/>
</dbReference>
<feature type="repeat" description="TPR" evidence="3">
    <location>
        <begin position="131"/>
        <end position="164"/>
    </location>
</feature>
<feature type="compositionally biased region" description="Basic and acidic residues" evidence="4">
    <location>
        <begin position="1165"/>
        <end position="1175"/>
    </location>
</feature>
<accession>A0AAW0WB20</accession>
<feature type="compositionally biased region" description="Acidic residues" evidence="4">
    <location>
        <begin position="857"/>
        <end position="891"/>
    </location>
</feature>
<feature type="compositionally biased region" description="Basic and acidic residues" evidence="4">
    <location>
        <begin position="892"/>
        <end position="918"/>
    </location>
</feature>
<feature type="compositionally biased region" description="Basic and acidic residues" evidence="4">
    <location>
        <begin position="480"/>
        <end position="504"/>
    </location>
</feature>
<feature type="compositionally biased region" description="Polar residues" evidence="4">
    <location>
        <begin position="3234"/>
        <end position="3295"/>
    </location>
</feature>
<feature type="region of interest" description="Disordered" evidence="4">
    <location>
        <begin position="2360"/>
        <end position="2399"/>
    </location>
</feature>
<feature type="compositionally biased region" description="Polar residues" evidence="4">
    <location>
        <begin position="3191"/>
        <end position="3206"/>
    </location>
</feature>
<feature type="region of interest" description="Disordered" evidence="4">
    <location>
        <begin position="2772"/>
        <end position="2798"/>
    </location>
</feature>
<feature type="compositionally biased region" description="Low complexity" evidence="4">
    <location>
        <begin position="2907"/>
        <end position="2935"/>
    </location>
</feature>
<comment type="subcellular location">
    <subcellularLocation>
        <location evidence="1">Nucleus</location>
    </subcellularLocation>
</comment>
<feature type="region of interest" description="Disordered" evidence="4">
    <location>
        <begin position="3191"/>
        <end position="3295"/>
    </location>
</feature>
<feature type="compositionally biased region" description="Acidic residues" evidence="4">
    <location>
        <begin position="919"/>
        <end position="1008"/>
    </location>
</feature>
<evidence type="ECO:0000256" key="3">
    <source>
        <dbReference type="PROSITE-ProRule" id="PRU00339"/>
    </source>
</evidence>
<feature type="compositionally biased region" description="Acidic residues" evidence="4">
    <location>
        <begin position="751"/>
        <end position="762"/>
    </location>
</feature>
<feature type="compositionally biased region" description="Basic and acidic residues" evidence="4">
    <location>
        <begin position="1787"/>
        <end position="1803"/>
    </location>
</feature>
<feature type="compositionally biased region" description="Acidic residues" evidence="4">
    <location>
        <begin position="789"/>
        <end position="798"/>
    </location>
</feature>
<feature type="non-terminal residue" evidence="5">
    <location>
        <position position="1"/>
    </location>
</feature>
<feature type="region of interest" description="Disordered" evidence="4">
    <location>
        <begin position="2282"/>
        <end position="2330"/>
    </location>
</feature>
<dbReference type="SUPFAM" id="SSF48452">
    <property type="entry name" value="TPR-like"/>
    <property type="match status" value="2"/>
</dbReference>
<proteinExistence type="predicted"/>
<protein>
    <recommendedName>
        <fullName evidence="7">Calcineurin-binding protein cabin-1</fullName>
    </recommendedName>
</protein>
<feature type="compositionally biased region" description="Basic residues" evidence="4">
    <location>
        <begin position="1239"/>
        <end position="1249"/>
    </location>
</feature>
<sequence>RVAAAAVHNTTSITFKFSTIIIIECKVICCRGRPRPGEIKYAARMMTRIAALNDWSVGSSEEEDIGPTREALEAEATKSYNEAIRYLAHENLEEAHKHFCQVLQNPYIEKACWSEGVKPGGTLPQDLALRYSCLKNLGNLASKQGKDDEAAKYYLEAVQVDSSEVILWQRLGATAIKLKDFELALVAFQEGLNVNPKHWPCLDQLLSVLFILEMYMDCLGLVISALARDPGYIKANAFKDRIFELQPSLVEDVKFFYRDSSVLFKVVDYDKTKGEKFIATCESLRPPSKTLRPPSPFQLQRLRKPMSKLSWVDLGQALVLTYDHLVEADGLEFAARIDVHDALKPKVEDTSMEIGNEGKNAGHPSDANTDRETVKENLNEGRKEASFETGDKMGTDTANKVNKEKNDYLKNGEENNPDNKYQDDKGEDKIESNMDHEKMGSEEKQNISTPKLSEGLQESPPRISSRRCTIELGESQDSFRVGEKRRSIDSDTFSRPDDDLKGSEDEGSAQQKLITVKESSTQLCSSKVAEISEDQFEKESSIKKKDANFDCIIKTTETQCTGMEDPNSKVLNTSVESENDFQGFTNSPAHEDRVQKLAKESHTLDIMAKKDNDVHKCRGSDNVILSMGVQRNIFPEEGSTREKGEISKSLYKEVVHDDSVRAGAVDNPGELCSPEKDVHDEVNLKECKEIRSKNDSGVPQELEKANVNANVCNITDVGLIGKDNERMQVAKDNRLTAESHSEEGALSCEGSEQEDEDAEEMIEDKNDDRDEELEEPEEGEDCASRENEMLQEEEEGLEEGGTVSSEVTETEAAVNALKGIMALQPTEILGLPETDFDYDNEYDEYFDGGVYEEDDDDMIQEEGMDAEDGLDQEDGMEQEDGIDQDAIDQEDVDQREGIEQDCVGHEGIEQDCVGHEGIEQEEDLEQEGMEQEERTEQEDDIEQAEQEGTEQEGIEQEGTEQEGTEQEGTEQEGTEQEGTEQEGTEQEGTEQEGTEQEGTEQEGTEQEGTEQGTEQEGIEQDGTDQEGTEQDGTDQEEGTEQEGVNNEDIDQEDEVEQDRTDQEDEMDQEGTEQEEEIDQEGIGQEEDNQEETSEQEEDANALDEDLEEQDETEREGVVETEEDGDIEEEDEEEGQENEIQEVENTADIHKQMKKTHEVTGGLGIEKTDNEGDNVHLKSNSGMINSLPKDNSERVKVSKDSEEKKSSSSQNGQSDTVDEITGAEASDKAEESQSQISVGNKRKSKRHKRGLERELEQLDYWGRRQERDAKRRRRTISSKLLGTVEEAEYLTWADLFRSFVPTSLLDSNSDDKTNKKELQQNTCPDRSIICKATQHSNPGQPADNSEKGSVCDVGSTAKNSEMDLDTQKRANITDLDVSKIKEENVEGRPESEAHNKYTDKDKCKDSKTEIKKMRDVDILSSATEEAQVEAFLLRHEENGGILDLSQQFLQILFHKHGKLWPLAAAKMFIEIYPRVRNHVCHRPVLNLQENRTLLYQDSILSLTHWELAVSLYQISKINTSIVKDCQHLEDDMVHLTLMLGRGDVWVEETPNFHTRLRWLQAQIKLSQEEPEEAVLYLELLLADLNRLVDAEKEYIVDCARIEADPTVVSNSEVKRQLNFLQRSQMLEQVVGNYTDGHYQVVVDLLTAIFHESPPKPRPGVTLPTRQTQLAILIDSLYKLKNHKDVIVWGSQSLTEALYRYNRAEAEEEKNRWAKTLMKICDTINTTLEKNMNAVCDIKYERLVELVSTLIQMLVVQLDRPQNAQVLPFETLTPWILLHRLLAHEERLQKQSDTKTDIQEGKEKQMMPTTGGELSTMQQNLTKIVNGSGFGSEGREKPRRMNQERASQEVPAESKGSRLPYPSTLFLITAHDELGKHSWCCYDDGIFLLYCLNVLLVELRRPLEDQHQQLLHQTLEQVSFCLYSHPSKKSKHKHLRDHGASQITFSWERALQLYQYYCPNHLPDFQSSQIPSITDDVATLHKRIIALLPEEVNPENHTSRVEAYISGEQTECNYTPVILPSDIIRDCFYLLGDYYFKNKEWTNAIKYYKLDVTMNPDRLDSWAPLGLAMKAMLETQLNSCEVIQDEEDFFSLAQTAVRCLKQALKLDEYHTNLWVEFGGLVYMVHSHASRLLKQDLNPDISLETFQMLEKLKGEMLDQAERCFTQALKIREEGWDDENLPDERWLYCYMLGKVGEKKGKSSETILQYYLKAGRYLHEQQAKYPTKINYNSPQEYSVEALEMYYRPHAYILKYLQQREGKSVEEETVKFFTKILDELAAGAFASRQEKKKISDEVNEKLENNLPSQDTSPNKRSLDDQENEKESPFKKVAGNGINSHVAGVKDAAIDKAGETLSKTNQCMEDKNTETRDNIQASGDNSSLRKETNTILVTSPEKDKRESDDEIQVVEEKVIEKKDHMNVIGRCITALKLCLSRFPENYKALFRLAYYYNTSKFHKDCTRSRNYLLGCEFWQRVPYMPVNGLFNERKVWIQQPKNCNFFHGVWRIPNDEVDRPGSFASHMYRCVSLTLDVLPQIKDFYTILQIALALKNSPEKDKKYLRDNERELLSEHATQVGLQAMKDKYKCLFKSASPVHGNRRLAFLLDVYRSYKQISRHLPGSEPHLAKMLTEAYCSYRGMKLDNRSNILREADAFCTRNQYFQHRTAPIATSNQVNMNSNTGISGTSQMSRRGRFSGTGRGRGFMYPVRQSSNMTAIQEAYKIYENLIQAQTLLNNKDLDHGSIYTHQKQLEYYQAELLKYLRIPSVSQYFQASLQGLGTATTKLPPPPKTTGTPTSSALSAGGTFGHQGAKTTMQMLSTTANHTAQSIQPGQSRPALNALAARSQAHGISITSVSASKSTTSVTSKPLKPNMTVTVSPAKPSCSSALQDHDEISVVSVSHPIMSSRPSPASGISKPVSTVTSKVTTTTTSKPATTSPSKPTTLISKSSISASKPETTTSEPDTVTSKPDTTTSKSDTMPTKPTSSTTESPTSTVHRPTPIMSTNTPLPKTVVSESTTVTVNTSRTTDSAVVSSVPKLPVGTTLSRPRPQLQAQARPVKSPVSDSVVTRPSTTISSTKHVASGQVSKPSLSKDIIITPAPRVKSHPKPLVSVSKTASPSSFLGAYQASLGLGGNKAPSGRAGGSNSSCSARAVTGSERQSSSLQLNKSVVLNTSQLMELAYTRGASGNISGLLNQYSKTQPVRGQSRPQGSVLHQSQPSVPQRSQASSQRQQPSVPQRPQSLTSQRQPVASQRPQASTLQRFQQPRTVQQTRPSQIRQSPSKPIQNKPSQGQSGSSEDIITLD</sequence>
<gene>
    <name evidence="5" type="ORF">OTU49_009037</name>
</gene>
<keyword evidence="3" id="KW-0802">TPR repeat</keyword>
<dbReference type="GO" id="GO:0006325">
    <property type="term" value="P:chromatin organization"/>
    <property type="evidence" value="ECO:0007669"/>
    <property type="project" value="InterPro"/>
</dbReference>
<evidence type="ECO:0000313" key="6">
    <source>
        <dbReference type="Proteomes" id="UP001445076"/>
    </source>
</evidence>
<evidence type="ECO:0000256" key="1">
    <source>
        <dbReference type="ARBA" id="ARBA00004123"/>
    </source>
</evidence>
<feature type="compositionally biased region" description="Basic and acidic residues" evidence="4">
    <location>
        <begin position="2282"/>
        <end position="2297"/>
    </location>
</feature>
<feature type="compositionally biased region" description="Basic and acidic residues" evidence="4">
    <location>
        <begin position="1146"/>
        <end position="1157"/>
    </location>
</feature>
<dbReference type="PROSITE" id="PS50005">
    <property type="entry name" value="TPR"/>
    <property type="match status" value="3"/>
</dbReference>
<feature type="region of interest" description="Disordered" evidence="4">
    <location>
        <begin position="1787"/>
        <end position="1810"/>
    </location>
</feature>
<feature type="compositionally biased region" description="Basic and acidic residues" evidence="4">
    <location>
        <begin position="401"/>
        <end position="413"/>
    </location>
</feature>
<feature type="compositionally biased region" description="Acidic residues" evidence="4">
    <location>
        <begin position="769"/>
        <end position="781"/>
    </location>
</feature>
<organism evidence="5 6">
    <name type="scientific">Cherax quadricarinatus</name>
    <name type="common">Australian red claw crayfish</name>
    <dbReference type="NCBI Taxonomy" id="27406"/>
    <lineage>
        <taxon>Eukaryota</taxon>
        <taxon>Metazoa</taxon>
        <taxon>Ecdysozoa</taxon>
        <taxon>Arthropoda</taxon>
        <taxon>Crustacea</taxon>
        <taxon>Multicrustacea</taxon>
        <taxon>Malacostraca</taxon>
        <taxon>Eumalacostraca</taxon>
        <taxon>Eucarida</taxon>
        <taxon>Decapoda</taxon>
        <taxon>Pleocyemata</taxon>
        <taxon>Astacidea</taxon>
        <taxon>Parastacoidea</taxon>
        <taxon>Parastacidae</taxon>
        <taxon>Cherax</taxon>
    </lineage>
</organism>
<feature type="compositionally biased region" description="Polar residues" evidence="4">
    <location>
        <begin position="2299"/>
        <end position="2309"/>
    </location>
</feature>
<feature type="compositionally biased region" description="Polar residues" evidence="4">
    <location>
        <begin position="2936"/>
        <end position="2953"/>
    </location>
</feature>
<feature type="region of interest" description="Disordered" evidence="4">
    <location>
        <begin position="3032"/>
        <end position="3078"/>
    </location>
</feature>
<feature type="region of interest" description="Disordered" evidence="4">
    <location>
        <begin position="353"/>
        <end position="510"/>
    </location>
</feature>
<dbReference type="InterPro" id="IPR011990">
    <property type="entry name" value="TPR-like_helical_dom_sf"/>
</dbReference>